<dbReference type="InterPro" id="IPR052367">
    <property type="entry name" value="Thiosulfate_ST/Rhodanese-like"/>
</dbReference>
<dbReference type="InterPro" id="IPR036873">
    <property type="entry name" value="Rhodanese-like_dom_sf"/>
</dbReference>
<evidence type="ECO:0000259" key="1">
    <source>
        <dbReference type="PROSITE" id="PS50206"/>
    </source>
</evidence>
<accession>A0A6J6MSB8</accession>
<feature type="domain" description="Rhodanese" evidence="1">
    <location>
        <begin position="39"/>
        <end position="129"/>
    </location>
</feature>
<name>A0A6J6MSB8_9ZZZZ</name>
<dbReference type="InterPro" id="IPR001763">
    <property type="entry name" value="Rhodanese-like_dom"/>
</dbReference>
<dbReference type="Pfam" id="PF00581">
    <property type="entry name" value="Rhodanese"/>
    <property type="match status" value="1"/>
</dbReference>
<gene>
    <name evidence="2" type="ORF">UFOPK2295_01182</name>
</gene>
<reference evidence="2" key="1">
    <citation type="submission" date="2020-05" db="EMBL/GenBank/DDBJ databases">
        <authorList>
            <person name="Chiriac C."/>
            <person name="Salcher M."/>
            <person name="Ghai R."/>
            <person name="Kavagutti S V."/>
        </authorList>
    </citation>
    <scope>NUCLEOTIDE SEQUENCE</scope>
</reference>
<dbReference type="EMBL" id="CAEZWV010000025">
    <property type="protein sequence ID" value="CAB4677110.1"/>
    <property type="molecule type" value="Genomic_DNA"/>
</dbReference>
<dbReference type="CDD" id="cd00158">
    <property type="entry name" value="RHOD"/>
    <property type="match status" value="1"/>
</dbReference>
<dbReference type="PANTHER" id="PTHR45431">
    <property type="entry name" value="RHODANESE-LIKE DOMAIN-CONTAINING PROTEIN 15, CHLOROPLASTIC"/>
    <property type="match status" value="1"/>
</dbReference>
<dbReference type="SUPFAM" id="SSF52821">
    <property type="entry name" value="Rhodanese/Cell cycle control phosphatase"/>
    <property type="match status" value="1"/>
</dbReference>
<evidence type="ECO:0000313" key="2">
    <source>
        <dbReference type="EMBL" id="CAB4677110.1"/>
    </source>
</evidence>
<sequence length="130" mass="13507">MKIRRVVMAIAVVSTLGLSACGSADSGSSSDTSVAQLTLVPAGNVLDVRTAAEFAEGHVQGARNLDIQNGDFEKALESLDKNATYNVYCRSGNRSAAAVEMMRNAGFTKVVDLGASEEAAQALSLPIVTD</sequence>
<proteinExistence type="predicted"/>
<dbReference type="SMART" id="SM00450">
    <property type="entry name" value="RHOD"/>
    <property type="match status" value="1"/>
</dbReference>
<dbReference type="PROSITE" id="PS51257">
    <property type="entry name" value="PROKAR_LIPOPROTEIN"/>
    <property type="match status" value="1"/>
</dbReference>
<dbReference type="PROSITE" id="PS50206">
    <property type="entry name" value="RHODANESE_3"/>
    <property type="match status" value="1"/>
</dbReference>
<protein>
    <submittedName>
        <fullName evidence="2">Unannotated protein</fullName>
    </submittedName>
</protein>
<dbReference type="PANTHER" id="PTHR45431:SF3">
    <property type="entry name" value="RHODANESE-LIKE DOMAIN-CONTAINING PROTEIN 15, CHLOROPLASTIC"/>
    <property type="match status" value="1"/>
</dbReference>
<organism evidence="2">
    <name type="scientific">freshwater metagenome</name>
    <dbReference type="NCBI Taxonomy" id="449393"/>
    <lineage>
        <taxon>unclassified sequences</taxon>
        <taxon>metagenomes</taxon>
        <taxon>ecological metagenomes</taxon>
    </lineage>
</organism>
<dbReference type="Gene3D" id="3.40.250.10">
    <property type="entry name" value="Rhodanese-like domain"/>
    <property type="match status" value="1"/>
</dbReference>
<dbReference type="AlphaFoldDB" id="A0A6J6MSB8"/>